<dbReference type="InterPro" id="IPR036420">
    <property type="entry name" value="BRCT_dom_sf"/>
</dbReference>
<proteinExistence type="predicted"/>
<reference evidence="3" key="1">
    <citation type="submission" date="2014-03" db="EMBL/GenBank/DDBJ databases">
        <authorList>
            <person name="Casaregola S."/>
        </authorList>
    </citation>
    <scope>NUCLEOTIDE SEQUENCE [LARGE SCALE GENOMIC DNA]</scope>
    <source>
        <strain evidence="3">CLIB 918</strain>
    </source>
</reference>
<dbReference type="Gene3D" id="3.40.50.10190">
    <property type="entry name" value="BRCT domain"/>
    <property type="match status" value="5"/>
</dbReference>
<evidence type="ECO:0000256" key="1">
    <source>
        <dbReference type="SAM" id="MobiDB-lite"/>
    </source>
</evidence>
<feature type="domain" description="BRCT" evidence="2">
    <location>
        <begin position="105"/>
        <end position="192"/>
    </location>
</feature>
<gene>
    <name evidence="3" type="ORF">BN980_GECA20s01198g</name>
</gene>
<dbReference type="Pfam" id="PF12738">
    <property type="entry name" value="PTCB-BRCT"/>
    <property type="match status" value="1"/>
</dbReference>
<dbReference type="SMART" id="SM00292">
    <property type="entry name" value="BRCT"/>
    <property type="match status" value="4"/>
</dbReference>
<dbReference type="InterPro" id="IPR053036">
    <property type="entry name" value="CellCycle_DNARepair_Reg"/>
</dbReference>
<accession>A0A0J9XIG5</accession>
<dbReference type="SUPFAM" id="SSF52113">
    <property type="entry name" value="BRCT domain"/>
    <property type="match status" value="3"/>
</dbReference>
<organism evidence="3 4">
    <name type="scientific">Geotrichum candidum</name>
    <name type="common">Oospora lactis</name>
    <name type="synonym">Dipodascus geotrichum</name>
    <dbReference type="NCBI Taxonomy" id="1173061"/>
    <lineage>
        <taxon>Eukaryota</taxon>
        <taxon>Fungi</taxon>
        <taxon>Dikarya</taxon>
        <taxon>Ascomycota</taxon>
        <taxon>Saccharomycotina</taxon>
        <taxon>Dipodascomycetes</taxon>
        <taxon>Dipodascales</taxon>
        <taxon>Dipodascaceae</taxon>
        <taxon>Geotrichum</taxon>
    </lineage>
</organism>
<feature type="region of interest" description="Disordered" evidence="1">
    <location>
        <begin position="454"/>
        <end position="482"/>
    </location>
</feature>
<dbReference type="AlphaFoldDB" id="A0A0J9XIG5"/>
<dbReference type="InterPro" id="IPR001357">
    <property type="entry name" value="BRCT_dom"/>
</dbReference>
<dbReference type="STRING" id="1173061.A0A0J9XIG5"/>
<evidence type="ECO:0000313" key="4">
    <source>
        <dbReference type="Proteomes" id="UP000242525"/>
    </source>
</evidence>
<comment type="caution">
    <text evidence="3">The sequence shown here is derived from an EMBL/GenBank/DDBJ whole genome shotgun (WGS) entry which is preliminary data.</text>
</comment>
<keyword evidence="4" id="KW-1185">Reference proteome</keyword>
<dbReference type="PANTHER" id="PTHR47667">
    <property type="entry name" value="REGULATOR OF TY1 TRANSPOSITION PROTEIN 107"/>
    <property type="match status" value="1"/>
</dbReference>
<evidence type="ECO:0000313" key="3">
    <source>
        <dbReference type="EMBL" id="CDO57328.1"/>
    </source>
</evidence>
<dbReference type="EMBL" id="CCBN010000020">
    <property type="protein sequence ID" value="CDO57328.1"/>
    <property type="molecule type" value="Genomic_DNA"/>
</dbReference>
<evidence type="ECO:0000259" key="2">
    <source>
        <dbReference type="PROSITE" id="PS50172"/>
    </source>
</evidence>
<dbReference type="Pfam" id="PF16770">
    <property type="entry name" value="RTT107_BRCT_5"/>
    <property type="match status" value="1"/>
</dbReference>
<dbReference type="PROSITE" id="PS50172">
    <property type="entry name" value="BRCT"/>
    <property type="match status" value="2"/>
</dbReference>
<dbReference type="PANTHER" id="PTHR47667:SF1">
    <property type="entry name" value="REGULATOR OF TY1 TRANSPOSITION PROTEIN 107"/>
    <property type="match status" value="1"/>
</dbReference>
<protein>
    <submittedName>
        <fullName evidence="3">Similar to Saccharomyces cerevisiae YHR154W RTT107 Protein implicated in Mms22-dependent DNA repair during S phase</fullName>
    </submittedName>
</protein>
<feature type="domain" description="BRCT" evidence="2">
    <location>
        <begin position="234"/>
        <end position="312"/>
    </location>
</feature>
<feature type="compositionally biased region" description="Polar residues" evidence="1">
    <location>
        <begin position="466"/>
        <end position="476"/>
    </location>
</feature>
<sequence>MTVNVFHGLKYFIASKRNLSLPREEQALYEQFVKILDSRGAIQTDKLEDADFLCPAFATIRQQLIAEARDIPLLRLRTVVDYNEVQYNIPLPKKNSEASPWLFNPKECIFDGVYVACGNDLSTGDKEVIIALVLALGGNWDAEITDRTTHFVTVLDNNEKAKKRSDIIRVLPHWIDTCAQLKRPLDEGIYRFPNPTVQTDCMYDGRIKKSAPPKQQIRFTHGMNLAENLMSLAPVSGLLDGFEFRIDDDAPNSQIIRRLIESSGGKVVNKFTLLKAPYNTVNIYICQYRDAPFYSEYLSSGDAVVVSPLWLYYILHTESCISPLQNIFHHPLPVQTLYKDNYSIAITNYVGESRQYLQFLIESLGARYAPALNAETDCLVACQAAGPKYEAAIEWDLLAVNHIYLEYCYAEYNLFTPARIRYLTYQQGGSLLPTVGQQALNLATLRRLDAETNHSDTRLRFKRTNNESTTETSFGPTQKRPRPATVISSLAAEKPATQSPPAMPQYRLLITGVSEFKRLRQVQALISAAPNWEMTEDPLTATHVVARGIYRTAKLLASLAHAPTYLNVSFLTVSAESGTLADPADPRFALHDEETERALGRRLPEILARARVFHAQGGLLQGYTFHLTAGIKGGFEVIDGLIRVHGGNPSVYLAKATSRIAEDCIPSRVVVGTSGEITEKVIMVTIPEQTAFLRAFRKHVPNGLCFSGEWLLTCILKMELDFDESHTLKIA</sequence>
<name>A0A0J9XIG5_GEOCN</name>
<dbReference type="Proteomes" id="UP000242525">
    <property type="component" value="Unassembled WGS sequence"/>
</dbReference>
<dbReference type="OrthoDB" id="342264at2759"/>